<reference evidence="1 2" key="1">
    <citation type="submission" date="2020-04" db="EMBL/GenBank/DDBJ databases">
        <title>Perkinsus chesapeaki whole genome sequence.</title>
        <authorList>
            <person name="Bogema D.R."/>
        </authorList>
    </citation>
    <scope>NUCLEOTIDE SEQUENCE [LARGE SCALE GENOMIC DNA]</scope>
    <source>
        <strain evidence="1">ATCC PRA-425</strain>
    </source>
</reference>
<dbReference type="Proteomes" id="UP000591131">
    <property type="component" value="Unassembled WGS sequence"/>
</dbReference>
<evidence type="ECO:0000313" key="2">
    <source>
        <dbReference type="Proteomes" id="UP000591131"/>
    </source>
</evidence>
<gene>
    <name evidence="1" type="ORF">FOL47_004883</name>
</gene>
<comment type="caution">
    <text evidence="1">The sequence shown here is derived from an EMBL/GenBank/DDBJ whole genome shotgun (WGS) entry which is preliminary data.</text>
</comment>
<sequence>MASFVNVSLVVDAYAETLQLDHRDLADPLTSARLIKSAAVKEDLEEPHAIVTSLRKMWYLFRLGPQSFSLRPKQVVGFLPNTLLGYWLYLLLSTKVLCLTGMRSVYHRVYVSQHSLPSIIAVLTNSSSFHLGH</sequence>
<dbReference type="AlphaFoldDB" id="A0A7J6M136"/>
<accession>A0A7J6M136</accession>
<organism evidence="1 2">
    <name type="scientific">Perkinsus chesapeaki</name>
    <name type="common">Clam parasite</name>
    <name type="synonym">Perkinsus andrewsi</name>
    <dbReference type="NCBI Taxonomy" id="330153"/>
    <lineage>
        <taxon>Eukaryota</taxon>
        <taxon>Sar</taxon>
        <taxon>Alveolata</taxon>
        <taxon>Perkinsozoa</taxon>
        <taxon>Perkinsea</taxon>
        <taxon>Perkinsida</taxon>
        <taxon>Perkinsidae</taxon>
        <taxon>Perkinsus</taxon>
    </lineage>
</organism>
<name>A0A7J6M136_PERCH</name>
<protein>
    <submittedName>
        <fullName evidence="1">Uncharacterized protein</fullName>
    </submittedName>
</protein>
<evidence type="ECO:0000313" key="1">
    <source>
        <dbReference type="EMBL" id="KAF4664930.1"/>
    </source>
</evidence>
<keyword evidence="2" id="KW-1185">Reference proteome</keyword>
<dbReference type="EMBL" id="JAAPAO010000276">
    <property type="protein sequence ID" value="KAF4664930.1"/>
    <property type="molecule type" value="Genomic_DNA"/>
</dbReference>
<proteinExistence type="predicted"/>